<reference evidence="2 3" key="1">
    <citation type="journal article" date="2018" name="Mol. Biol. Evol.">
        <title>Broad Genomic Sampling Reveals a Smut Pathogenic Ancestry of the Fungal Clade Ustilaginomycotina.</title>
        <authorList>
            <person name="Kijpornyongpan T."/>
            <person name="Mondo S.J."/>
            <person name="Barry K."/>
            <person name="Sandor L."/>
            <person name="Lee J."/>
            <person name="Lipzen A."/>
            <person name="Pangilinan J."/>
            <person name="LaButti K."/>
            <person name="Hainaut M."/>
            <person name="Henrissat B."/>
            <person name="Grigoriev I.V."/>
            <person name="Spatafora J.W."/>
            <person name="Aime M.C."/>
        </authorList>
    </citation>
    <scope>NUCLEOTIDE SEQUENCE [LARGE SCALE GENOMIC DNA]</scope>
    <source>
        <strain evidence="2 3">MCA 4658</strain>
    </source>
</reference>
<dbReference type="EMBL" id="KZ819354">
    <property type="protein sequence ID" value="PWN45646.1"/>
    <property type="molecule type" value="Genomic_DNA"/>
</dbReference>
<proteinExistence type="predicted"/>
<name>A0A316W6S8_9BASI</name>
<evidence type="ECO:0000313" key="2">
    <source>
        <dbReference type="EMBL" id="PWN45646.1"/>
    </source>
</evidence>
<feature type="signal peptide" evidence="1">
    <location>
        <begin position="1"/>
        <end position="28"/>
    </location>
</feature>
<dbReference type="GeneID" id="37032432"/>
<dbReference type="InParanoid" id="A0A316W6S8"/>
<dbReference type="RefSeq" id="XP_025372806.1">
    <property type="nucleotide sequence ID" value="XM_025510562.1"/>
</dbReference>
<keyword evidence="3" id="KW-1185">Reference proteome</keyword>
<evidence type="ECO:0008006" key="4">
    <source>
        <dbReference type="Google" id="ProtNLM"/>
    </source>
</evidence>
<gene>
    <name evidence="2" type="ORF">IE81DRAFT_164183</name>
</gene>
<organism evidence="2 3">
    <name type="scientific">Ceraceosorus guamensis</name>
    <dbReference type="NCBI Taxonomy" id="1522189"/>
    <lineage>
        <taxon>Eukaryota</taxon>
        <taxon>Fungi</taxon>
        <taxon>Dikarya</taxon>
        <taxon>Basidiomycota</taxon>
        <taxon>Ustilaginomycotina</taxon>
        <taxon>Exobasidiomycetes</taxon>
        <taxon>Ceraceosorales</taxon>
        <taxon>Ceraceosoraceae</taxon>
        <taxon>Ceraceosorus</taxon>
    </lineage>
</organism>
<dbReference type="AlphaFoldDB" id="A0A316W6S8"/>
<evidence type="ECO:0000313" key="3">
    <source>
        <dbReference type="Proteomes" id="UP000245783"/>
    </source>
</evidence>
<keyword evidence="1" id="KW-0732">Signal</keyword>
<sequence length="72" mass="7909">MYDPLTHAYSTCLLASACLGWMSTWCWGSRPDKMRCCCTERQASCASTGLGHAQKEDVDAVLARASSRVLYS</sequence>
<protein>
    <recommendedName>
        <fullName evidence="4">Secreted protein</fullName>
    </recommendedName>
</protein>
<evidence type="ECO:0000256" key="1">
    <source>
        <dbReference type="SAM" id="SignalP"/>
    </source>
</evidence>
<accession>A0A316W6S8</accession>
<feature type="chain" id="PRO_5016453392" description="Secreted protein" evidence="1">
    <location>
        <begin position="29"/>
        <end position="72"/>
    </location>
</feature>
<dbReference type="Proteomes" id="UP000245783">
    <property type="component" value="Unassembled WGS sequence"/>
</dbReference>